<gene>
    <name evidence="8" type="ORF">ACRE_028630</name>
</gene>
<keyword evidence="4 6" id="KW-0472">Membrane</keyword>
<comment type="subcellular location">
    <subcellularLocation>
        <location evidence="1">Membrane</location>
        <topology evidence="1">Multi-pass membrane protein</topology>
    </subcellularLocation>
</comment>
<dbReference type="EMBL" id="JPKY01000021">
    <property type="protein sequence ID" value="KFH46250.1"/>
    <property type="molecule type" value="Genomic_DNA"/>
</dbReference>
<feature type="transmembrane region" description="Helical" evidence="6">
    <location>
        <begin position="53"/>
        <end position="75"/>
    </location>
</feature>
<feature type="transmembrane region" description="Helical" evidence="6">
    <location>
        <begin position="247"/>
        <end position="272"/>
    </location>
</feature>
<comment type="caution">
    <text evidence="8">The sequence shown here is derived from an EMBL/GenBank/DDBJ whole genome shotgun (WGS) entry which is preliminary data.</text>
</comment>
<dbReference type="GO" id="GO:0016020">
    <property type="term" value="C:membrane"/>
    <property type="evidence" value="ECO:0007669"/>
    <property type="project" value="UniProtKB-SubCell"/>
</dbReference>
<evidence type="ECO:0000259" key="7">
    <source>
        <dbReference type="Pfam" id="PF20684"/>
    </source>
</evidence>
<sequence>MGWVLNAPPEVDDESQYPTIIAICVVLSLISMAGVSSRLWIRHRSRGLASDDWMACLSMIFALAYAVLCIAQTRYGLGLPVASRPEENLVAYTKVNFAGRPIYQIGISFFKIALLISYLRLLQGTTQRTYRVIVYVTMVLVFLAHLGCAFSLIFACTPVEKSWNPLMEGSCLAPGPSFTAYAVVTIVSDIVVAVLPIPMLLALNIQFEKKLGLIGIFALGLFTTVCSILRYLQINRIQHGDGNTTMLILWGVIEFNVGNLVSSLPFLAPIFIKKAKEYRSKQSSGSGSGGDKDKGGCIGFKSSEGYKLSDRGNTRSVFVSADRTRGPTTSSIESML</sequence>
<proteinExistence type="inferred from homology"/>
<feature type="transmembrane region" description="Helical" evidence="6">
    <location>
        <begin position="178"/>
        <end position="201"/>
    </location>
</feature>
<evidence type="ECO:0000256" key="6">
    <source>
        <dbReference type="SAM" id="Phobius"/>
    </source>
</evidence>
<evidence type="ECO:0000256" key="5">
    <source>
        <dbReference type="ARBA" id="ARBA00038359"/>
    </source>
</evidence>
<accession>A0A086TA68</accession>
<evidence type="ECO:0000313" key="9">
    <source>
        <dbReference type="Proteomes" id="UP000029964"/>
    </source>
</evidence>
<evidence type="ECO:0000256" key="4">
    <source>
        <dbReference type="ARBA" id="ARBA00023136"/>
    </source>
</evidence>
<feature type="transmembrane region" description="Helical" evidence="6">
    <location>
        <begin position="102"/>
        <end position="121"/>
    </location>
</feature>
<dbReference type="PANTHER" id="PTHR33048">
    <property type="entry name" value="PTH11-LIKE INTEGRAL MEMBRANE PROTEIN (AFU_ORTHOLOGUE AFUA_5G11245)"/>
    <property type="match status" value="1"/>
</dbReference>
<keyword evidence="3 6" id="KW-1133">Transmembrane helix</keyword>
<feature type="transmembrane region" description="Helical" evidence="6">
    <location>
        <begin position="20"/>
        <end position="41"/>
    </location>
</feature>
<dbReference type="InterPro" id="IPR049326">
    <property type="entry name" value="Rhodopsin_dom_fungi"/>
</dbReference>
<evidence type="ECO:0000313" key="8">
    <source>
        <dbReference type="EMBL" id="KFH46250.1"/>
    </source>
</evidence>
<dbReference type="AlphaFoldDB" id="A0A086TA68"/>
<evidence type="ECO:0000256" key="1">
    <source>
        <dbReference type="ARBA" id="ARBA00004141"/>
    </source>
</evidence>
<dbReference type="Pfam" id="PF20684">
    <property type="entry name" value="Fung_rhodopsin"/>
    <property type="match status" value="1"/>
</dbReference>
<keyword evidence="9" id="KW-1185">Reference proteome</keyword>
<protein>
    <recommendedName>
        <fullName evidence="7">Rhodopsin domain-containing protein</fullName>
    </recommendedName>
</protein>
<organism evidence="8 9">
    <name type="scientific">Hapsidospora chrysogenum (strain ATCC 11550 / CBS 779.69 / DSM 880 / IAM 14645 / JCM 23072 / IMI 49137)</name>
    <name type="common">Acremonium chrysogenum</name>
    <dbReference type="NCBI Taxonomy" id="857340"/>
    <lineage>
        <taxon>Eukaryota</taxon>
        <taxon>Fungi</taxon>
        <taxon>Dikarya</taxon>
        <taxon>Ascomycota</taxon>
        <taxon>Pezizomycotina</taxon>
        <taxon>Sordariomycetes</taxon>
        <taxon>Hypocreomycetidae</taxon>
        <taxon>Hypocreales</taxon>
        <taxon>Bionectriaceae</taxon>
        <taxon>Hapsidospora</taxon>
    </lineage>
</organism>
<reference evidence="9" key="1">
    <citation type="journal article" date="2014" name="Genome Announc.">
        <title>Genome sequence and annotation of Acremonium chrysogenum, producer of the beta-lactam antibiotic cephalosporin C.</title>
        <authorList>
            <person name="Terfehr D."/>
            <person name="Dahlmann T.A."/>
            <person name="Specht T."/>
            <person name="Zadra I."/>
            <person name="Kuernsteiner H."/>
            <person name="Kueck U."/>
        </authorList>
    </citation>
    <scope>NUCLEOTIDE SEQUENCE [LARGE SCALE GENOMIC DNA]</scope>
    <source>
        <strain evidence="9">ATCC 11550 / CBS 779.69 / DSM 880 / IAM 14645 / JCM 23072 / IMI 49137</strain>
    </source>
</reference>
<evidence type="ECO:0000256" key="3">
    <source>
        <dbReference type="ARBA" id="ARBA00022989"/>
    </source>
</evidence>
<dbReference type="HOGENOM" id="CLU_028200_2_1_1"/>
<dbReference type="PANTHER" id="PTHR33048:SF146">
    <property type="entry name" value="INTEGRAL MEMBRANE PROTEIN"/>
    <property type="match status" value="1"/>
</dbReference>
<name>A0A086TA68_HAPC1</name>
<dbReference type="Proteomes" id="UP000029964">
    <property type="component" value="Unassembled WGS sequence"/>
</dbReference>
<feature type="transmembrane region" description="Helical" evidence="6">
    <location>
        <begin position="213"/>
        <end position="232"/>
    </location>
</feature>
<dbReference type="InterPro" id="IPR052337">
    <property type="entry name" value="SAT4-like"/>
</dbReference>
<feature type="transmembrane region" description="Helical" evidence="6">
    <location>
        <begin position="133"/>
        <end position="155"/>
    </location>
</feature>
<comment type="similarity">
    <text evidence="5">Belongs to the SAT4 family.</text>
</comment>
<feature type="domain" description="Rhodopsin" evidence="7">
    <location>
        <begin position="38"/>
        <end position="271"/>
    </location>
</feature>
<keyword evidence="2 6" id="KW-0812">Transmembrane</keyword>
<dbReference type="OrthoDB" id="5273647at2759"/>
<evidence type="ECO:0000256" key="2">
    <source>
        <dbReference type="ARBA" id="ARBA00022692"/>
    </source>
</evidence>